<comment type="caution">
    <text evidence="1">The sequence shown here is derived from an EMBL/GenBank/DDBJ whole genome shotgun (WGS) entry which is preliminary data.</text>
</comment>
<reference evidence="1" key="1">
    <citation type="journal article" date="2021" name="Front. Microbiol.">
        <title>Comprehensive Comparative Genomics and Phenotyping of Methylobacterium Species.</title>
        <authorList>
            <person name="Alessa O."/>
            <person name="Ogura Y."/>
            <person name="Fujitani Y."/>
            <person name="Takami H."/>
            <person name="Hayashi T."/>
            <person name="Sahin N."/>
            <person name="Tani A."/>
        </authorList>
    </citation>
    <scope>NUCLEOTIDE SEQUENCE</scope>
    <source>
        <strain evidence="1">NBRC 15686</strain>
    </source>
</reference>
<accession>A0ABQ4UHJ3</accession>
<keyword evidence="2" id="KW-1185">Reference proteome</keyword>
<dbReference type="RefSeq" id="WP_238225776.1">
    <property type="nucleotide sequence ID" value="NZ_BAAADH010000026.1"/>
</dbReference>
<evidence type="ECO:0000313" key="2">
    <source>
        <dbReference type="Proteomes" id="UP001055039"/>
    </source>
</evidence>
<proteinExistence type="predicted"/>
<reference evidence="1" key="2">
    <citation type="submission" date="2021-08" db="EMBL/GenBank/DDBJ databases">
        <authorList>
            <person name="Tani A."/>
            <person name="Ola A."/>
            <person name="Ogura Y."/>
            <person name="Katsura K."/>
            <person name="Hayashi T."/>
        </authorList>
    </citation>
    <scope>NUCLEOTIDE SEQUENCE</scope>
    <source>
        <strain evidence="1">NBRC 15686</strain>
    </source>
</reference>
<protein>
    <submittedName>
        <fullName evidence="1">Uncharacterized protein</fullName>
    </submittedName>
</protein>
<sequence>MLKEIVVADGLNIEPLDQGESITRIGSAKIVVRIRDNRMTAMESDQKFFAADEAARTRL</sequence>
<organism evidence="1 2">
    <name type="scientific">Methylorubrum aminovorans</name>
    <dbReference type="NCBI Taxonomy" id="269069"/>
    <lineage>
        <taxon>Bacteria</taxon>
        <taxon>Pseudomonadati</taxon>
        <taxon>Pseudomonadota</taxon>
        <taxon>Alphaproteobacteria</taxon>
        <taxon>Hyphomicrobiales</taxon>
        <taxon>Methylobacteriaceae</taxon>
        <taxon>Methylorubrum</taxon>
    </lineage>
</organism>
<name>A0ABQ4UHJ3_9HYPH</name>
<gene>
    <name evidence="1" type="ORF">LNAOJCKE_3371</name>
</gene>
<evidence type="ECO:0000313" key="1">
    <source>
        <dbReference type="EMBL" id="GJE66156.1"/>
    </source>
</evidence>
<dbReference type="EMBL" id="BPRC01000012">
    <property type="protein sequence ID" value="GJE66156.1"/>
    <property type="molecule type" value="Genomic_DNA"/>
</dbReference>
<dbReference type="Proteomes" id="UP001055039">
    <property type="component" value="Unassembled WGS sequence"/>
</dbReference>